<sequence length="391" mass="42630">MKTSRIVLAAVTYLISLPAIAQVKHFTISGSLKNMAAMPAKIYLNYDPVVKKPTDSAMVINGKYTFKGSVDVSVPALMTLVAAEPKEIDSKNQYTLMLDNGTISLLSDQNLGNTTATGTGTLANTEFHKITSFALTESAAINKIFQSEAYKTNDSLKKSVQKRSSALLGNALVNMITYIRKNPESPVSPYLTYSLFSTGFLTPQMTDTLNQIVPASLRSSSVGIAINNIFTKKKEAQLEAAAKRKALDDMTLLGSKAKDFTQNDVADKPVSLSSFKGKYVLIDFWASWCAPCRAENPAVLKAFNAYKDKNFTVLGVSLDSQKGRQAWLDAIKKDGLTWTQVSDLKGFENEAAVLYGVEAIPQNFLIDPNGVIVAKNLRGEELQKKLATLLK</sequence>
<dbReference type="SUPFAM" id="SSF52833">
    <property type="entry name" value="Thioredoxin-like"/>
    <property type="match status" value="1"/>
</dbReference>
<organism evidence="7 8">
    <name type="scientific">Pedobacter hiemivivus</name>
    <dbReference type="NCBI Taxonomy" id="2530454"/>
    <lineage>
        <taxon>Bacteria</taxon>
        <taxon>Pseudomonadati</taxon>
        <taxon>Bacteroidota</taxon>
        <taxon>Sphingobacteriia</taxon>
        <taxon>Sphingobacteriales</taxon>
        <taxon>Sphingobacteriaceae</taxon>
        <taxon>Pedobacter</taxon>
    </lineage>
</organism>
<dbReference type="CDD" id="cd02966">
    <property type="entry name" value="TlpA_like_family"/>
    <property type="match status" value="1"/>
</dbReference>
<evidence type="ECO:0000259" key="6">
    <source>
        <dbReference type="PROSITE" id="PS51352"/>
    </source>
</evidence>
<dbReference type="Pfam" id="PF00578">
    <property type="entry name" value="AhpC-TSA"/>
    <property type="match status" value="1"/>
</dbReference>
<dbReference type="EMBL" id="SWDX01000010">
    <property type="protein sequence ID" value="TKC57123.1"/>
    <property type="molecule type" value="Genomic_DNA"/>
</dbReference>
<dbReference type="AlphaFoldDB" id="A0A4U1G429"/>
<keyword evidence="4" id="KW-0676">Redox-active center</keyword>
<keyword evidence="3" id="KW-1015">Disulfide bond</keyword>
<dbReference type="GO" id="GO:0030313">
    <property type="term" value="C:cell envelope"/>
    <property type="evidence" value="ECO:0007669"/>
    <property type="project" value="UniProtKB-SubCell"/>
</dbReference>
<dbReference type="Pfam" id="PF14289">
    <property type="entry name" value="DUF4369"/>
    <property type="match status" value="1"/>
</dbReference>
<dbReference type="PROSITE" id="PS51352">
    <property type="entry name" value="THIOREDOXIN_2"/>
    <property type="match status" value="1"/>
</dbReference>
<evidence type="ECO:0000313" key="7">
    <source>
        <dbReference type="EMBL" id="TKC57123.1"/>
    </source>
</evidence>
<feature type="chain" id="PRO_5020810165" evidence="5">
    <location>
        <begin position="22"/>
        <end position="391"/>
    </location>
</feature>
<dbReference type="InterPro" id="IPR025380">
    <property type="entry name" value="DUF4369"/>
</dbReference>
<evidence type="ECO:0000256" key="5">
    <source>
        <dbReference type="SAM" id="SignalP"/>
    </source>
</evidence>
<evidence type="ECO:0000256" key="1">
    <source>
        <dbReference type="ARBA" id="ARBA00004196"/>
    </source>
</evidence>
<dbReference type="GO" id="GO:0016209">
    <property type="term" value="F:antioxidant activity"/>
    <property type="evidence" value="ECO:0007669"/>
    <property type="project" value="InterPro"/>
</dbReference>
<gene>
    <name evidence="7" type="ORF">FBD94_21050</name>
</gene>
<accession>A0A4U1G429</accession>
<name>A0A4U1G429_9SPHI</name>
<keyword evidence="2" id="KW-0201">Cytochrome c-type biogenesis</keyword>
<dbReference type="InterPro" id="IPR036249">
    <property type="entry name" value="Thioredoxin-like_sf"/>
</dbReference>
<dbReference type="InterPro" id="IPR013766">
    <property type="entry name" value="Thioredoxin_domain"/>
</dbReference>
<dbReference type="GO" id="GO:0016491">
    <property type="term" value="F:oxidoreductase activity"/>
    <property type="evidence" value="ECO:0007669"/>
    <property type="project" value="InterPro"/>
</dbReference>
<dbReference type="PANTHER" id="PTHR42852:SF6">
    <property type="entry name" value="THIOL:DISULFIDE INTERCHANGE PROTEIN DSBE"/>
    <property type="match status" value="1"/>
</dbReference>
<keyword evidence="5" id="KW-0732">Signal</keyword>
<evidence type="ECO:0000313" key="8">
    <source>
        <dbReference type="Proteomes" id="UP000309594"/>
    </source>
</evidence>
<protein>
    <submittedName>
        <fullName evidence="7">AhpC/TSA family protein</fullName>
    </submittedName>
</protein>
<dbReference type="Proteomes" id="UP000309594">
    <property type="component" value="Unassembled WGS sequence"/>
</dbReference>
<comment type="subcellular location">
    <subcellularLocation>
        <location evidence="1">Cell envelope</location>
    </subcellularLocation>
</comment>
<dbReference type="Gene3D" id="3.40.30.10">
    <property type="entry name" value="Glutaredoxin"/>
    <property type="match status" value="1"/>
</dbReference>
<dbReference type="GO" id="GO:0017004">
    <property type="term" value="P:cytochrome complex assembly"/>
    <property type="evidence" value="ECO:0007669"/>
    <property type="project" value="UniProtKB-KW"/>
</dbReference>
<feature type="domain" description="Thioredoxin" evidence="6">
    <location>
        <begin position="251"/>
        <end position="391"/>
    </location>
</feature>
<evidence type="ECO:0000256" key="4">
    <source>
        <dbReference type="ARBA" id="ARBA00023284"/>
    </source>
</evidence>
<dbReference type="PANTHER" id="PTHR42852">
    <property type="entry name" value="THIOL:DISULFIDE INTERCHANGE PROTEIN DSBE"/>
    <property type="match status" value="1"/>
</dbReference>
<dbReference type="InterPro" id="IPR000866">
    <property type="entry name" value="AhpC/TSA"/>
</dbReference>
<reference evidence="7 8" key="1">
    <citation type="submission" date="2019-04" db="EMBL/GenBank/DDBJ databases">
        <title>Pedobacter sp. RP-1-16 sp. nov., isolated from Arctic soil.</title>
        <authorList>
            <person name="Dahal R.H."/>
            <person name="Kim D.-U."/>
        </authorList>
    </citation>
    <scope>NUCLEOTIDE SEQUENCE [LARGE SCALE GENOMIC DNA]</scope>
    <source>
        <strain evidence="7 8">RP-1-16</strain>
    </source>
</reference>
<evidence type="ECO:0000256" key="3">
    <source>
        <dbReference type="ARBA" id="ARBA00023157"/>
    </source>
</evidence>
<comment type="caution">
    <text evidence="7">The sequence shown here is derived from an EMBL/GenBank/DDBJ whole genome shotgun (WGS) entry which is preliminary data.</text>
</comment>
<feature type="signal peptide" evidence="5">
    <location>
        <begin position="1"/>
        <end position="21"/>
    </location>
</feature>
<dbReference type="PROSITE" id="PS00194">
    <property type="entry name" value="THIOREDOXIN_1"/>
    <property type="match status" value="1"/>
</dbReference>
<dbReference type="RefSeq" id="WP_136881669.1">
    <property type="nucleotide sequence ID" value="NZ_SWDX01000010.1"/>
</dbReference>
<dbReference type="InterPro" id="IPR050553">
    <property type="entry name" value="Thioredoxin_ResA/DsbE_sf"/>
</dbReference>
<proteinExistence type="predicted"/>
<dbReference type="InterPro" id="IPR017937">
    <property type="entry name" value="Thioredoxin_CS"/>
</dbReference>
<evidence type="ECO:0000256" key="2">
    <source>
        <dbReference type="ARBA" id="ARBA00022748"/>
    </source>
</evidence>